<dbReference type="PANTHER" id="PTHR12835:SF5">
    <property type="entry name" value="BIOTIN--PROTEIN LIGASE"/>
    <property type="match status" value="1"/>
</dbReference>
<evidence type="ECO:0000313" key="4">
    <source>
        <dbReference type="EMBL" id="JAP82625.1"/>
    </source>
</evidence>
<evidence type="ECO:0000256" key="1">
    <source>
        <dbReference type="ARBA" id="ARBA00009934"/>
    </source>
</evidence>
<dbReference type="PROSITE" id="PS51733">
    <property type="entry name" value="BPL_LPL_CATALYTIC"/>
    <property type="match status" value="1"/>
</dbReference>
<dbReference type="InterPro" id="IPR004143">
    <property type="entry name" value="BPL_LPL_catalytic"/>
</dbReference>
<evidence type="ECO:0000256" key="2">
    <source>
        <dbReference type="ARBA" id="ARBA00022598"/>
    </source>
</evidence>
<keyword evidence="2 4" id="KW-0436">Ligase</keyword>
<dbReference type="PANTHER" id="PTHR12835">
    <property type="entry name" value="BIOTIN PROTEIN LIGASE"/>
    <property type="match status" value="1"/>
</dbReference>
<name>A0A131YVS5_RHIAP</name>
<dbReference type="InterPro" id="IPR003142">
    <property type="entry name" value="BPL_C"/>
</dbReference>
<dbReference type="SUPFAM" id="SSF55681">
    <property type="entry name" value="Class II aaRS and biotin synthetases"/>
    <property type="match status" value="1"/>
</dbReference>
<dbReference type="GO" id="GO:0004077">
    <property type="term" value="F:biotin--[biotin carboxyl-carrier protein] ligase activity"/>
    <property type="evidence" value="ECO:0007669"/>
    <property type="project" value="InterPro"/>
</dbReference>
<sequence length="597" mass="65141">MILHVFRRVSFRPSSYFLLPLRGVPSPAASYVRGILGSPGMAPQKPPNVLIFTDEDVGSDQPRFHAVKETLSMCLSPDNYAVYPLSENQVKSTPWLTNTKLLIVACSELSSTTRRIFREYFLRGGNLLVMAAKLDLPGVQPLEHISRHQDIVEVTYDKTGDIAVLRGDVVYQFDPGTKVKTLACDKDGAGILFELRGCGSSGLALLSQIHLEFDPVFFSTSEDVFAKLKKANENRISMLRNILSTHFHLNCSISVSHKLSSGNVFAADKTVLLDFLSRPQTTSGSLVDGGITFHYLTADNAASMTPTIDCLPVIIPSTDAFFSSPSFNSAIYFTALRTHSLGRLALFVENVTTTMAAIKALQSIHGSIAIASRQLNGVGRGGNAWLGPPGCAMFTVCLQLPLHSPLGQRSPFVQHLAALAMAKAVRATPGYEMVNIRVKWPNDIYYGSHVKVGGVLVSSTVNRDAITCFIGCGMNVSNSQPTLCINDIAKVVSCKFNTQQVVCPLTPEEVIAKVLNEIEFLVATFQSGGSKMVLQEYYKYWLHGGQEVTLQDFGCKALIKGLDEYGYLLAECSGKLYKLQPDGNSFDLMNNLIVTKA</sequence>
<dbReference type="EMBL" id="GEDV01005932">
    <property type="protein sequence ID" value="JAP82625.1"/>
    <property type="molecule type" value="Transcribed_RNA"/>
</dbReference>
<proteinExistence type="inferred from homology"/>
<evidence type="ECO:0000259" key="3">
    <source>
        <dbReference type="PROSITE" id="PS51733"/>
    </source>
</evidence>
<accession>A0A131YVS5</accession>
<dbReference type="AlphaFoldDB" id="A0A131YVS5"/>
<organism evidence="4">
    <name type="scientific">Rhipicephalus appendiculatus</name>
    <name type="common">Brown ear tick</name>
    <dbReference type="NCBI Taxonomy" id="34631"/>
    <lineage>
        <taxon>Eukaryota</taxon>
        <taxon>Metazoa</taxon>
        <taxon>Ecdysozoa</taxon>
        <taxon>Arthropoda</taxon>
        <taxon>Chelicerata</taxon>
        <taxon>Arachnida</taxon>
        <taxon>Acari</taxon>
        <taxon>Parasitiformes</taxon>
        <taxon>Ixodida</taxon>
        <taxon>Ixodoidea</taxon>
        <taxon>Ixodidae</taxon>
        <taxon>Rhipicephalinae</taxon>
        <taxon>Rhipicephalus</taxon>
        <taxon>Rhipicephalus</taxon>
    </lineage>
</organism>
<feature type="domain" description="BPL/LPL catalytic" evidence="3">
    <location>
        <begin position="339"/>
        <end position="526"/>
    </location>
</feature>
<dbReference type="Pfam" id="PF02237">
    <property type="entry name" value="BPL_C"/>
    <property type="match status" value="1"/>
</dbReference>
<protein>
    <submittedName>
        <fullName evidence="4">Biotin-protein ligase</fullName>
    </submittedName>
</protein>
<dbReference type="NCBIfam" id="TIGR00121">
    <property type="entry name" value="birA_ligase"/>
    <property type="match status" value="1"/>
</dbReference>
<dbReference type="Gene3D" id="3.30.930.10">
    <property type="entry name" value="Bira Bifunctional Protein, Domain 2"/>
    <property type="match status" value="1"/>
</dbReference>
<dbReference type="Pfam" id="PF03099">
    <property type="entry name" value="BPL_LplA_LipB"/>
    <property type="match status" value="1"/>
</dbReference>
<dbReference type="CDD" id="cd16442">
    <property type="entry name" value="BPL"/>
    <property type="match status" value="1"/>
</dbReference>
<comment type="similarity">
    <text evidence="1">Belongs to the biotin--protein ligase family.</text>
</comment>
<dbReference type="InterPro" id="IPR045864">
    <property type="entry name" value="aa-tRNA-synth_II/BPL/LPL"/>
</dbReference>
<dbReference type="GO" id="GO:0005737">
    <property type="term" value="C:cytoplasm"/>
    <property type="evidence" value="ECO:0007669"/>
    <property type="project" value="TreeGrafter"/>
</dbReference>
<dbReference type="InterPro" id="IPR004408">
    <property type="entry name" value="Biotin_CoA_COase_ligase"/>
</dbReference>
<reference evidence="4" key="1">
    <citation type="journal article" date="2016" name="Ticks Tick Borne Dis.">
        <title>De novo assembly and annotation of the salivary gland transcriptome of Rhipicephalus appendiculatus male and female ticks during blood feeding.</title>
        <authorList>
            <person name="de Castro M.H."/>
            <person name="de Klerk D."/>
            <person name="Pienaar R."/>
            <person name="Latif A.A."/>
            <person name="Rees D.J."/>
            <person name="Mans B.J."/>
        </authorList>
    </citation>
    <scope>NUCLEOTIDE SEQUENCE</scope>
    <source>
        <tissue evidence="4">Salivary glands</tissue>
    </source>
</reference>